<organism evidence="2 3">
    <name type="scientific">Penicillium capsulatum</name>
    <dbReference type="NCBI Taxonomy" id="69766"/>
    <lineage>
        <taxon>Eukaryota</taxon>
        <taxon>Fungi</taxon>
        <taxon>Dikarya</taxon>
        <taxon>Ascomycota</taxon>
        <taxon>Pezizomycotina</taxon>
        <taxon>Eurotiomycetes</taxon>
        <taxon>Eurotiomycetidae</taxon>
        <taxon>Eurotiales</taxon>
        <taxon>Aspergillaceae</taxon>
        <taxon>Penicillium</taxon>
    </lineage>
</organism>
<proteinExistence type="predicted"/>
<comment type="caution">
    <text evidence="2">The sequence shown here is derived from an EMBL/GenBank/DDBJ whole genome shotgun (WGS) entry which is preliminary data.</text>
</comment>
<protein>
    <submittedName>
        <fullName evidence="2">Uncharacterized protein</fullName>
    </submittedName>
</protein>
<dbReference type="Proteomes" id="UP001146351">
    <property type="component" value="Unassembled WGS sequence"/>
</dbReference>
<dbReference type="EMBL" id="JAPQKO010000007">
    <property type="protein sequence ID" value="KAJ5152422.1"/>
    <property type="molecule type" value="Genomic_DNA"/>
</dbReference>
<reference evidence="2" key="2">
    <citation type="journal article" date="2023" name="IMA Fungus">
        <title>Comparative genomic study of the Penicillium genus elucidates a diverse pangenome and 15 lateral gene transfer events.</title>
        <authorList>
            <person name="Petersen C."/>
            <person name="Sorensen T."/>
            <person name="Nielsen M.R."/>
            <person name="Sondergaard T.E."/>
            <person name="Sorensen J.L."/>
            <person name="Fitzpatrick D.A."/>
            <person name="Frisvad J.C."/>
            <person name="Nielsen K.L."/>
        </authorList>
    </citation>
    <scope>NUCLEOTIDE SEQUENCE</scope>
    <source>
        <strain evidence="2">IBT 21917</strain>
    </source>
</reference>
<feature type="region of interest" description="Disordered" evidence="1">
    <location>
        <begin position="33"/>
        <end position="58"/>
    </location>
</feature>
<evidence type="ECO:0000256" key="1">
    <source>
        <dbReference type="SAM" id="MobiDB-lite"/>
    </source>
</evidence>
<dbReference type="OrthoDB" id="3520662at2759"/>
<dbReference type="AlphaFoldDB" id="A0A9W9LFI2"/>
<accession>A0A9W9LFI2</accession>
<reference evidence="2" key="1">
    <citation type="submission" date="2022-11" db="EMBL/GenBank/DDBJ databases">
        <authorList>
            <person name="Petersen C."/>
        </authorList>
    </citation>
    <scope>NUCLEOTIDE SEQUENCE</scope>
    <source>
        <strain evidence="2">IBT 21917</strain>
    </source>
</reference>
<evidence type="ECO:0000313" key="2">
    <source>
        <dbReference type="EMBL" id="KAJ5152422.1"/>
    </source>
</evidence>
<keyword evidence="3" id="KW-1185">Reference proteome</keyword>
<gene>
    <name evidence="2" type="ORF">N7492_009702</name>
</gene>
<name>A0A9W9LFI2_9EURO</name>
<evidence type="ECO:0000313" key="3">
    <source>
        <dbReference type="Proteomes" id="UP001146351"/>
    </source>
</evidence>
<sequence length="127" mass="13649">MTLPGAAKEIKGATKLFNGPLARRLNPMGHAVGLHSQGPSAAVGSPESSTFQREKQQDTVPLTGDVYVLNLQDIQDITESGQISGAIWLTDTYGVNTTSFVTIPVSNELTDRLILHRPLAAWDQPPN</sequence>